<dbReference type="EMBL" id="MFLP01000033">
    <property type="protein sequence ID" value="OGG69380.1"/>
    <property type="molecule type" value="Genomic_DNA"/>
</dbReference>
<keyword evidence="1" id="KW-0472">Membrane</keyword>
<protein>
    <submittedName>
        <fullName evidence="2">Uncharacterized protein</fullName>
    </submittedName>
</protein>
<keyword evidence="1" id="KW-0812">Transmembrane</keyword>
<feature type="transmembrane region" description="Helical" evidence="1">
    <location>
        <begin position="33"/>
        <end position="60"/>
    </location>
</feature>
<dbReference type="Proteomes" id="UP000176689">
    <property type="component" value="Unassembled WGS sequence"/>
</dbReference>
<evidence type="ECO:0000256" key="1">
    <source>
        <dbReference type="SAM" id="Phobius"/>
    </source>
</evidence>
<dbReference type="AlphaFoldDB" id="A0A1F6E757"/>
<gene>
    <name evidence="2" type="ORF">A3F27_01205</name>
</gene>
<evidence type="ECO:0000313" key="2">
    <source>
        <dbReference type="EMBL" id="OGG69380.1"/>
    </source>
</evidence>
<accession>A0A1F6E757</accession>
<feature type="transmembrane region" description="Helical" evidence="1">
    <location>
        <begin position="132"/>
        <end position="151"/>
    </location>
</feature>
<reference evidence="2 3" key="1">
    <citation type="journal article" date="2016" name="Nat. Commun.">
        <title>Thousands of microbial genomes shed light on interconnected biogeochemical processes in an aquifer system.</title>
        <authorList>
            <person name="Anantharaman K."/>
            <person name="Brown C.T."/>
            <person name="Hug L.A."/>
            <person name="Sharon I."/>
            <person name="Castelle C.J."/>
            <person name="Probst A.J."/>
            <person name="Thomas B.C."/>
            <person name="Singh A."/>
            <person name="Wilkins M.J."/>
            <person name="Karaoz U."/>
            <person name="Brodie E.L."/>
            <person name="Williams K.H."/>
            <person name="Hubbard S.S."/>
            <person name="Banfield J.F."/>
        </authorList>
    </citation>
    <scope>NUCLEOTIDE SEQUENCE [LARGE SCALE GENOMIC DNA]</scope>
</reference>
<keyword evidence="1" id="KW-1133">Transmembrane helix</keyword>
<proteinExistence type="predicted"/>
<feature type="transmembrane region" description="Helical" evidence="1">
    <location>
        <begin position="7"/>
        <end position="27"/>
    </location>
</feature>
<comment type="caution">
    <text evidence="2">The sequence shown here is derived from an EMBL/GenBank/DDBJ whole genome shotgun (WGS) entry which is preliminary data.</text>
</comment>
<feature type="transmembrane region" description="Helical" evidence="1">
    <location>
        <begin position="72"/>
        <end position="93"/>
    </location>
</feature>
<evidence type="ECO:0000313" key="3">
    <source>
        <dbReference type="Proteomes" id="UP000176689"/>
    </source>
</evidence>
<feature type="transmembrane region" description="Helical" evidence="1">
    <location>
        <begin position="105"/>
        <end position="125"/>
    </location>
</feature>
<organism evidence="2 3">
    <name type="scientific">Candidatus Kaiserbacteria bacterium RIFCSPHIGHO2_12_FULL_53_13</name>
    <dbReference type="NCBI Taxonomy" id="1798502"/>
    <lineage>
        <taxon>Bacteria</taxon>
        <taxon>Candidatus Kaiseribacteriota</taxon>
    </lineage>
</organism>
<name>A0A1F6E757_9BACT</name>
<sequence>MDINKKIRWSAIMGIGLVATCVFFLALRPLSEILGYPLGLVVLELALCVLFATFLGHIWGYVYLGNKLNSRFLKVSAQTLMVVFLLYGILVIYDTFMLSQRLDTSFMNALIWLSLMLYIIPAIAFSIAVIRLYKIFGVVAIVSAFLILIPLFVWNTWLLALISISISSTYLLFKASA</sequence>